<feature type="compositionally biased region" description="Low complexity" evidence="4">
    <location>
        <begin position="437"/>
        <end position="450"/>
    </location>
</feature>
<feature type="compositionally biased region" description="Polar residues" evidence="4">
    <location>
        <begin position="233"/>
        <end position="242"/>
    </location>
</feature>
<evidence type="ECO:0000313" key="7">
    <source>
        <dbReference type="Proteomes" id="UP001274830"/>
    </source>
</evidence>
<dbReference type="SUPFAM" id="SSF51161">
    <property type="entry name" value="Trimeric LpxA-like enzymes"/>
    <property type="match status" value="1"/>
</dbReference>
<reference evidence="6" key="1">
    <citation type="submission" date="2023-07" db="EMBL/GenBank/DDBJ databases">
        <title>Black Yeasts Isolated from many extreme environments.</title>
        <authorList>
            <person name="Coleine C."/>
            <person name="Stajich J.E."/>
            <person name="Selbmann L."/>
        </authorList>
    </citation>
    <scope>NUCLEOTIDE SEQUENCE</scope>
    <source>
        <strain evidence="6">CCFEE 5485</strain>
    </source>
</reference>
<dbReference type="Gene3D" id="2.160.10.10">
    <property type="entry name" value="Hexapeptide repeat proteins"/>
    <property type="match status" value="1"/>
</dbReference>
<feature type="domain" description="Zn(2)-C6 fungal-type" evidence="5">
    <location>
        <begin position="263"/>
        <end position="291"/>
    </location>
</feature>
<dbReference type="Pfam" id="PF00132">
    <property type="entry name" value="Hexapep"/>
    <property type="match status" value="1"/>
</dbReference>
<gene>
    <name evidence="6" type="ORF">LTR78_006268</name>
</gene>
<proteinExistence type="inferred from homology"/>
<dbReference type="InterPro" id="IPR051159">
    <property type="entry name" value="Hexapeptide_acetyltransf"/>
</dbReference>
<dbReference type="PANTHER" id="PTHR23416:SF76">
    <property type="entry name" value="ZN(II)2CYS6 TRANSCRIPTION FACTOR (EUROFUNG)"/>
    <property type="match status" value="1"/>
</dbReference>
<dbReference type="SMART" id="SM00066">
    <property type="entry name" value="GAL4"/>
    <property type="match status" value="1"/>
</dbReference>
<dbReference type="AlphaFoldDB" id="A0AAE1C001"/>
<dbReference type="Pfam" id="PF00172">
    <property type="entry name" value="Zn_clus"/>
    <property type="match status" value="1"/>
</dbReference>
<evidence type="ECO:0000256" key="2">
    <source>
        <dbReference type="ARBA" id="ARBA00022679"/>
    </source>
</evidence>
<name>A0AAE1C001_9PEZI</name>
<keyword evidence="7" id="KW-1185">Reference proteome</keyword>
<feature type="region of interest" description="Disordered" evidence="4">
    <location>
        <begin position="301"/>
        <end position="332"/>
    </location>
</feature>
<feature type="compositionally biased region" description="Polar residues" evidence="4">
    <location>
        <begin position="301"/>
        <end position="330"/>
    </location>
</feature>
<dbReference type="Pfam" id="PF12464">
    <property type="entry name" value="Mac"/>
    <property type="match status" value="1"/>
</dbReference>
<dbReference type="PANTHER" id="PTHR23416">
    <property type="entry name" value="SIALIC ACID SYNTHASE-RELATED"/>
    <property type="match status" value="1"/>
</dbReference>
<dbReference type="InterPro" id="IPR011004">
    <property type="entry name" value="Trimer_LpxA-like_sf"/>
</dbReference>
<keyword evidence="2" id="KW-0808">Transferase</keyword>
<evidence type="ECO:0000256" key="1">
    <source>
        <dbReference type="ARBA" id="ARBA00007274"/>
    </source>
</evidence>
<dbReference type="GO" id="GO:0016407">
    <property type="term" value="F:acetyltransferase activity"/>
    <property type="evidence" value="ECO:0007669"/>
    <property type="project" value="InterPro"/>
</dbReference>
<dbReference type="Gene3D" id="4.10.240.10">
    <property type="entry name" value="Zn(2)-C6 fungal-type DNA-binding domain"/>
    <property type="match status" value="1"/>
</dbReference>
<feature type="compositionally biased region" description="Polar residues" evidence="4">
    <location>
        <begin position="23"/>
        <end position="53"/>
    </location>
</feature>
<accession>A0AAE1C001</accession>
<dbReference type="GO" id="GO:0008270">
    <property type="term" value="F:zinc ion binding"/>
    <property type="evidence" value="ECO:0007669"/>
    <property type="project" value="InterPro"/>
</dbReference>
<feature type="region of interest" description="Disordered" evidence="4">
    <location>
        <begin position="425"/>
        <end position="450"/>
    </location>
</feature>
<dbReference type="Proteomes" id="UP001274830">
    <property type="component" value="Unassembled WGS sequence"/>
</dbReference>
<comment type="similarity">
    <text evidence="1">Belongs to the transferase hexapeptide repeat family.</text>
</comment>
<evidence type="ECO:0000256" key="4">
    <source>
        <dbReference type="SAM" id="MobiDB-lite"/>
    </source>
</evidence>
<dbReference type="GO" id="GO:0008374">
    <property type="term" value="F:O-acyltransferase activity"/>
    <property type="evidence" value="ECO:0007669"/>
    <property type="project" value="TreeGrafter"/>
</dbReference>
<dbReference type="GO" id="GO:0000981">
    <property type="term" value="F:DNA-binding transcription factor activity, RNA polymerase II-specific"/>
    <property type="evidence" value="ECO:0007669"/>
    <property type="project" value="InterPro"/>
</dbReference>
<dbReference type="InterPro" id="IPR001451">
    <property type="entry name" value="Hexapep"/>
</dbReference>
<dbReference type="SUPFAM" id="SSF57701">
    <property type="entry name" value="Zn2/Cys6 DNA-binding domain"/>
    <property type="match status" value="1"/>
</dbReference>
<sequence length="711" mass="77656">MATMSTLTAPMNVRSPNGLPMSRLNTVTSGFTAVNGDGQKTTPYSSTSGSKAITDSDHSFRIHCDQPTASDSSAHGWRPSGGSTYPPQLDGGDPRKRKRSDSAGDASPGMLVISQEQTNGDHSPKRGVLTLDSAVDLTSPEQTMSGSHPFPPERRMADAQYMPISSREPSPVRRSGATEAVPPPRPEIEAGLAESLQRVLHKSPEVAEPADAQHLPKNGEQPSTPPMEDDTQMRSQSYSPEQGTAEYDAKKRKRTFSNRTKTGCHTCRTRKKKCDEKKPKCFNCLKGNYACGGYGPRPPGNKTNQASKTPLALQSKSSYEPSHGPSTYFQSPLEGPRYNHWGRIPESEPQRPIPVVEHPPPYDRDGWPQPAAWQSAKPGPSYIPERLPPNDFTAMPPIHTYAPGHPPPPMPHMPHMPSWAQESSSMALYRPPTSHGAATSSRESATTTSSQRTAALALTYGGVQHLPEKQKMLLGLPFMAYRDTELLNDREQCKAALERYNDSALASRGHSSEERARFFRAVVEPPFREAFRQRYSPDSYQGPKGSVGPNTYVETPFTCDYGYNIHVGEEVLIQPGCYMQDACEISIGARTIIGPNVKFYGTTTSVDAMQRKGSQGTFVAGAIKIGEDCFIGGDVIIMPFRRIGNGAVIGAGSVVTKDVKEGTVVAGNPAKFIRRIAAGQPDVDDHHNSDIQEQNARMLKDMRDDAQRIDR</sequence>
<dbReference type="CDD" id="cd03357">
    <property type="entry name" value="LbH_MAT_GAT"/>
    <property type="match status" value="1"/>
</dbReference>
<dbReference type="InterPro" id="IPR001138">
    <property type="entry name" value="Zn2Cys6_DnaBD"/>
</dbReference>
<keyword evidence="3" id="KW-0539">Nucleus</keyword>
<feature type="compositionally biased region" description="Basic and acidic residues" evidence="4">
    <location>
        <begin position="54"/>
        <end position="64"/>
    </location>
</feature>
<feature type="region of interest" description="Disordered" evidence="4">
    <location>
        <begin position="135"/>
        <end position="154"/>
    </location>
</feature>
<dbReference type="PROSITE" id="PS00463">
    <property type="entry name" value="ZN2_CY6_FUNGAL_1"/>
    <property type="match status" value="1"/>
</dbReference>
<dbReference type="PROSITE" id="PS50048">
    <property type="entry name" value="ZN2_CY6_FUNGAL_2"/>
    <property type="match status" value="1"/>
</dbReference>
<feature type="region of interest" description="Disordered" evidence="4">
    <location>
        <begin position="207"/>
        <end position="254"/>
    </location>
</feature>
<evidence type="ECO:0000259" key="5">
    <source>
        <dbReference type="PROSITE" id="PS50048"/>
    </source>
</evidence>
<feature type="region of interest" description="Disordered" evidence="4">
    <location>
        <begin position="165"/>
        <end position="186"/>
    </location>
</feature>
<dbReference type="InterPro" id="IPR024688">
    <property type="entry name" value="Mac_dom"/>
</dbReference>
<dbReference type="EMBL" id="JAUTXT010000023">
    <property type="protein sequence ID" value="KAK3673715.1"/>
    <property type="molecule type" value="Genomic_DNA"/>
</dbReference>
<comment type="caution">
    <text evidence="6">The sequence shown here is derived from an EMBL/GenBank/DDBJ whole genome shotgun (WGS) entry which is preliminary data.</text>
</comment>
<evidence type="ECO:0000313" key="6">
    <source>
        <dbReference type="EMBL" id="KAK3673715.1"/>
    </source>
</evidence>
<organism evidence="6 7">
    <name type="scientific">Recurvomyces mirabilis</name>
    <dbReference type="NCBI Taxonomy" id="574656"/>
    <lineage>
        <taxon>Eukaryota</taxon>
        <taxon>Fungi</taxon>
        <taxon>Dikarya</taxon>
        <taxon>Ascomycota</taxon>
        <taxon>Pezizomycotina</taxon>
        <taxon>Dothideomycetes</taxon>
        <taxon>Dothideomycetidae</taxon>
        <taxon>Mycosphaerellales</taxon>
        <taxon>Teratosphaeriaceae</taxon>
        <taxon>Recurvomyces</taxon>
    </lineage>
</organism>
<feature type="region of interest" description="Disordered" evidence="4">
    <location>
        <begin position="1"/>
        <end position="109"/>
    </location>
</feature>
<dbReference type="InterPro" id="IPR036864">
    <property type="entry name" value="Zn2-C6_fun-type_DNA-bd_sf"/>
</dbReference>
<protein>
    <recommendedName>
        <fullName evidence="5">Zn(2)-C6 fungal-type domain-containing protein</fullName>
    </recommendedName>
</protein>
<evidence type="ECO:0000256" key="3">
    <source>
        <dbReference type="ARBA" id="ARBA00023242"/>
    </source>
</evidence>